<dbReference type="AlphaFoldDB" id="A0A8S9MPN3"/>
<sequence length="236" mass="27385">MPNLPEGDDQQTYMSRHSNHQSLTSNWNWVHIISDQTGIKFTTQLIPGYLASEGHSDPVPLFNSRWLSHGELGHETTWERFSAHLEHASKWNKQNIISHGGDIQLLSRFADTPFADKIAMFEMSKKLYFPNIKMNDETSDPDNYVAQNMQCMLTTTIQKQFVEAIIAMEKVSIPRCNTSIAISTFKRDMLLDADMYKELIKYQCRTMADVTSRARAEVKWEEDSVYQFKHFQKHES</sequence>
<gene>
    <name evidence="2" type="ORF">F2Q68_00039869</name>
    <name evidence="1" type="ORF">F2Q70_00039175</name>
</gene>
<comment type="caution">
    <text evidence="2">The sequence shown here is derived from an EMBL/GenBank/DDBJ whole genome shotgun (WGS) entry which is preliminary data.</text>
</comment>
<proteinExistence type="predicted"/>
<protein>
    <submittedName>
        <fullName evidence="2">Uncharacterized protein</fullName>
    </submittedName>
</protein>
<organism evidence="2 3">
    <name type="scientific">Brassica cretica</name>
    <name type="common">Mustard</name>
    <dbReference type="NCBI Taxonomy" id="69181"/>
    <lineage>
        <taxon>Eukaryota</taxon>
        <taxon>Viridiplantae</taxon>
        <taxon>Streptophyta</taxon>
        <taxon>Embryophyta</taxon>
        <taxon>Tracheophyta</taxon>
        <taxon>Spermatophyta</taxon>
        <taxon>Magnoliopsida</taxon>
        <taxon>eudicotyledons</taxon>
        <taxon>Gunneridae</taxon>
        <taxon>Pentapetalae</taxon>
        <taxon>rosids</taxon>
        <taxon>malvids</taxon>
        <taxon>Brassicales</taxon>
        <taxon>Brassicaceae</taxon>
        <taxon>Brassiceae</taxon>
        <taxon>Brassica</taxon>
    </lineage>
</organism>
<evidence type="ECO:0000313" key="1">
    <source>
        <dbReference type="EMBL" id="KAF2590429.1"/>
    </source>
</evidence>
<dbReference type="EMBL" id="QGKW02000007">
    <property type="protein sequence ID" value="KAF2619456.1"/>
    <property type="molecule type" value="Genomic_DNA"/>
</dbReference>
<name>A0A8S9MPN3_BRACR</name>
<accession>A0A8S9MPN3</accession>
<dbReference type="Proteomes" id="UP000712281">
    <property type="component" value="Unassembled WGS sequence"/>
</dbReference>
<reference evidence="2" key="1">
    <citation type="submission" date="2019-12" db="EMBL/GenBank/DDBJ databases">
        <title>Genome sequencing and annotation of Brassica cretica.</title>
        <authorList>
            <person name="Studholme D.J."/>
            <person name="Sarris P.F."/>
        </authorList>
    </citation>
    <scope>NUCLEOTIDE SEQUENCE</scope>
    <source>
        <strain evidence="2">PFS-001/15</strain>
        <strain evidence="1">PFS-102/07</strain>
        <tissue evidence="2">Leaf</tissue>
    </source>
</reference>
<dbReference type="EMBL" id="QGKY02000190">
    <property type="protein sequence ID" value="KAF2590429.1"/>
    <property type="molecule type" value="Genomic_DNA"/>
</dbReference>
<evidence type="ECO:0000313" key="2">
    <source>
        <dbReference type="EMBL" id="KAF2619456.1"/>
    </source>
</evidence>
<evidence type="ECO:0000313" key="3">
    <source>
        <dbReference type="Proteomes" id="UP000712281"/>
    </source>
</evidence>